<dbReference type="Proteomes" id="UP001226084">
    <property type="component" value="Unassembled WGS sequence"/>
</dbReference>
<dbReference type="RefSeq" id="WP_307106133.1">
    <property type="nucleotide sequence ID" value="NZ_JAUTAS010000001.1"/>
</dbReference>
<proteinExistence type="predicted"/>
<dbReference type="EMBL" id="JAUTAS010000001">
    <property type="protein sequence ID" value="MDQ1107425.1"/>
    <property type="molecule type" value="Genomic_DNA"/>
</dbReference>
<reference evidence="2" key="1">
    <citation type="submission" date="2023-07" db="EMBL/GenBank/DDBJ databases">
        <title>Functional and genomic diversity of the sorghum phyllosphere microbiome.</title>
        <authorList>
            <person name="Shade A."/>
        </authorList>
    </citation>
    <scope>NUCLEOTIDE SEQUENCE</scope>
    <source>
        <strain evidence="2">SORGH_AS_0457</strain>
    </source>
</reference>
<evidence type="ECO:0000256" key="1">
    <source>
        <dbReference type="SAM" id="SignalP"/>
    </source>
</evidence>
<protein>
    <submittedName>
        <fullName evidence="2">Uncharacterized protein</fullName>
    </submittedName>
</protein>
<evidence type="ECO:0000313" key="3">
    <source>
        <dbReference type="Proteomes" id="UP001226084"/>
    </source>
</evidence>
<evidence type="ECO:0000313" key="2">
    <source>
        <dbReference type="EMBL" id="MDQ1107425.1"/>
    </source>
</evidence>
<sequence>MKSLGCLLVLVVLGCVLLPATALAAVSVGVRVADHERTLPQLSAVTVAQDTALQTRLGAQLARHLAGATTGYQRLDELSMNLHERRLKLYDRLGMGPLRVDLVWPDRSRTVYSMDGNSNRRAGYVTGQSRDPYGNQLPDQSAAQRAGAVSLVGSYQFQNVRNRQAWVRAARAQGIPVQVDTPSATRLQCRWSGTALSCHTE</sequence>
<feature type="signal peptide" evidence="1">
    <location>
        <begin position="1"/>
        <end position="24"/>
    </location>
</feature>
<comment type="caution">
    <text evidence="2">The sequence shown here is derived from an EMBL/GenBank/DDBJ whole genome shotgun (WGS) entry which is preliminary data.</text>
</comment>
<keyword evidence="1" id="KW-0732">Signal</keyword>
<name>A0AAP5AH83_9GAMM</name>
<feature type="chain" id="PRO_5042819346" evidence="1">
    <location>
        <begin position="25"/>
        <end position="201"/>
    </location>
</feature>
<accession>A0AAP5AH83</accession>
<organism evidence="2 3">
    <name type="scientific">Stenotrophomonas rhizophila</name>
    <dbReference type="NCBI Taxonomy" id="216778"/>
    <lineage>
        <taxon>Bacteria</taxon>
        <taxon>Pseudomonadati</taxon>
        <taxon>Pseudomonadota</taxon>
        <taxon>Gammaproteobacteria</taxon>
        <taxon>Lysobacterales</taxon>
        <taxon>Lysobacteraceae</taxon>
        <taxon>Stenotrophomonas</taxon>
    </lineage>
</organism>
<gene>
    <name evidence="2" type="ORF">QE424_000584</name>
</gene>
<dbReference type="AlphaFoldDB" id="A0AAP5AH83"/>
<dbReference type="PROSITE" id="PS51257">
    <property type="entry name" value="PROKAR_LIPOPROTEIN"/>
    <property type="match status" value="1"/>
</dbReference>